<dbReference type="Proteomes" id="UP001165121">
    <property type="component" value="Unassembled WGS sequence"/>
</dbReference>
<feature type="region of interest" description="Disordered" evidence="1">
    <location>
        <begin position="74"/>
        <end position="106"/>
    </location>
</feature>
<feature type="compositionally biased region" description="Low complexity" evidence="1">
    <location>
        <begin position="19"/>
        <end position="32"/>
    </location>
</feature>
<organism evidence="2 3">
    <name type="scientific">Phytophthora fragariaefolia</name>
    <dbReference type="NCBI Taxonomy" id="1490495"/>
    <lineage>
        <taxon>Eukaryota</taxon>
        <taxon>Sar</taxon>
        <taxon>Stramenopiles</taxon>
        <taxon>Oomycota</taxon>
        <taxon>Peronosporomycetes</taxon>
        <taxon>Peronosporales</taxon>
        <taxon>Peronosporaceae</taxon>
        <taxon>Phytophthora</taxon>
    </lineage>
</organism>
<feature type="region of interest" description="Disordered" evidence="1">
    <location>
        <begin position="146"/>
        <end position="167"/>
    </location>
</feature>
<dbReference type="AlphaFoldDB" id="A0A9W7CTW9"/>
<comment type="caution">
    <text evidence="2">The sequence shown here is derived from an EMBL/GenBank/DDBJ whole genome shotgun (WGS) entry which is preliminary data.</text>
</comment>
<proteinExistence type="predicted"/>
<feature type="region of interest" description="Disordered" evidence="1">
    <location>
        <begin position="1"/>
        <end position="56"/>
    </location>
</feature>
<evidence type="ECO:0000256" key="1">
    <source>
        <dbReference type="SAM" id="MobiDB-lite"/>
    </source>
</evidence>
<name>A0A9W7CTW9_9STRA</name>
<accession>A0A9W7CTW9</accession>
<sequence length="209" mass="23318">MDDDQGSDQKDEPERDQVPTFTTRPTFSSSSSDGETMWVFDTPEQRLQRREEEKLQRKRAFRVLDDYNIKRVGSATAPTSEADFGLSPARKQPDDQGSQHGTKGEPLLEHNASSWEEQVVVHIPDATDSISLDNIASARVDDDYSDGYDSEYPSSLESGNAHSHAGPALPYTRRAYLVTEKPQTLLRRVSTSASAFAAWALNYDPKASY</sequence>
<feature type="compositionally biased region" description="Basic and acidic residues" evidence="1">
    <location>
        <begin position="43"/>
        <end position="55"/>
    </location>
</feature>
<evidence type="ECO:0000313" key="2">
    <source>
        <dbReference type="EMBL" id="GMF40204.1"/>
    </source>
</evidence>
<gene>
    <name evidence="2" type="ORF">Pfra01_001224300</name>
</gene>
<protein>
    <submittedName>
        <fullName evidence="2">Unnamed protein product</fullName>
    </submittedName>
</protein>
<evidence type="ECO:0000313" key="3">
    <source>
        <dbReference type="Proteomes" id="UP001165121"/>
    </source>
</evidence>
<dbReference type="OrthoDB" id="118323at2759"/>
<dbReference type="EMBL" id="BSXT01001231">
    <property type="protein sequence ID" value="GMF40204.1"/>
    <property type="molecule type" value="Genomic_DNA"/>
</dbReference>
<keyword evidence="3" id="KW-1185">Reference proteome</keyword>
<reference evidence="2" key="1">
    <citation type="submission" date="2023-04" db="EMBL/GenBank/DDBJ databases">
        <title>Phytophthora fragariaefolia NBRC 109709.</title>
        <authorList>
            <person name="Ichikawa N."/>
            <person name="Sato H."/>
            <person name="Tonouchi N."/>
        </authorList>
    </citation>
    <scope>NUCLEOTIDE SEQUENCE</scope>
    <source>
        <strain evidence="2">NBRC 109709</strain>
    </source>
</reference>
<feature type="compositionally biased region" description="Basic and acidic residues" evidence="1">
    <location>
        <begin position="7"/>
        <end position="17"/>
    </location>
</feature>